<feature type="transmembrane region" description="Helical" evidence="10">
    <location>
        <begin position="369"/>
        <end position="388"/>
    </location>
</feature>
<keyword evidence="7 10" id="KW-1133">Transmembrane helix</keyword>
<evidence type="ECO:0000313" key="12">
    <source>
        <dbReference type="EMBL" id="KOO24697.1"/>
    </source>
</evidence>
<dbReference type="GO" id="GO:0061459">
    <property type="term" value="F:L-arginine transmembrane transporter activity"/>
    <property type="evidence" value="ECO:0007669"/>
    <property type="project" value="TreeGrafter"/>
</dbReference>
<dbReference type="Pfam" id="PF01490">
    <property type="entry name" value="Aa_trans"/>
    <property type="match status" value="1"/>
</dbReference>
<feature type="transmembrane region" description="Helical" evidence="10">
    <location>
        <begin position="151"/>
        <end position="169"/>
    </location>
</feature>
<feature type="transmembrane region" description="Helical" evidence="10">
    <location>
        <begin position="426"/>
        <end position="451"/>
    </location>
</feature>
<dbReference type="InterPro" id="IPR013057">
    <property type="entry name" value="AA_transpt_TM"/>
</dbReference>
<keyword evidence="8 10" id="KW-0472">Membrane</keyword>
<keyword evidence="13" id="KW-1185">Reference proteome</keyword>
<comment type="subcellular location">
    <subcellularLocation>
        <location evidence="1">Vacuole membrane</location>
        <topology evidence="1">Multi-pass membrane protein</topology>
    </subcellularLocation>
</comment>
<gene>
    <name evidence="12" type="ORF">Ctob_006775</name>
</gene>
<keyword evidence="4" id="KW-0926">Vacuole</keyword>
<feature type="compositionally biased region" description="Basic and acidic residues" evidence="9">
    <location>
        <begin position="1"/>
        <end position="11"/>
    </location>
</feature>
<dbReference type="PANTHER" id="PTHR22950">
    <property type="entry name" value="AMINO ACID TRANSPORTER"/>
    <property type="match status" value="1"/>
</dbReference>
<dbReference type="GO" id="GO:0005290">
    <property type="term" value="F:L-histidine transmembrane transporter activity"/>
    <property type="evidence" value="ECO:0007669"/>
    <property type="project" value="TreeGrafter"/>
</dbReference>
<evidence type="ECO:0000256" key="10">
    <source>
        <dbReference type="SAM" id="Phobius"/>
    </source>
</evidence>
<protein>
    <submittedName>
        <fullName evidence="12">Amino acid transporter</fullName>
    </submittedName>
</protein>
<evidence type="ECO:0000259" key="11">
    <source>
        <dbReference type="Pfam" id="PF01490"/>
    </source>
</evidence>
<evidence type="ECO:0000256" key="3">
    <source>
        <dbReference type="ARBA" id="ARBA00022448"/>
    </source>
</evidence>
<feature type="region of interest" description="Disordered" evidence="9">
    <location>
        <begin position="1"/>
        <end position="22"/>
    </location>
</feature>
<dbReference type="GO" id="GO:0015189">
    <property type="term" value="F:L-lysine transmembrane transporter activity"/>
    <property type="evidence" value="ECO:0007669"/>
    <property type="project" value="TreeGrafter"/>
</dbReference>
<dbReference type="GO" id="GO:0005313">
    <property type="term" value="F:L-glutamate transmembrane transporter activity"/>
    <property type="evidence" value="ECO:0007669"/>
    <property type="project" value="TreeGrafter"/>
</dbReference>
<reference evidence="13" key="1">
    <citation type="journal article" date="2015" name="PLoS Genet.">
        <title>Genome Sequence and Transcriptome Analyses of Chrysochromulina tobin: Metabolic Tools for Enhanced Algal Fitness in the Prominent Order Prymnesiales (Haptophyceae).</title>
        <authorList>
            <person name="Hovde B.T."/>
            <person name="Deodato C.R."/>
            <person name="Hunsperger H.M."/>
            <person name="Ryken S.A."/>
            <person name="Yost W."/>
            <person name="Jha R.K."/>
            <person name="Patterson J."/>
            <person name="Monnat R.J. Jr."/>
            <person name="Barlow S.B."/>
            <person name="Starkenburg S.R."/>
            <person name="Cattolico R.A."/>
        </authorList>
    </citation>
    <scope>NUCLEOTIDE SEQUENCE</scope>
    <source>
        <strain evidence="13">CCMP291</strain>
    </source>
</reference>
<feature type="transmembrane region" description="Helical" evidence="10">
    <location>
        <begin position="394"/>
        <end position="419"/>
    </location>
</feature>
<evidence type="ECO:0000256" key="7">
    <source>
        <dbReference type="ARBA" id="ARBA00022989"/>
    </source>
</evidence>
<keyword evidence="6" id="KW-0029">Amino-acid transport</keyword>
<dbReference type="Proteomes" id="UP000037460">
    <property type="component" value="Unassembled WGS sequence"/>
</dbReference>
<evidence type="ECO:0000256" key="9">
    <source>
        <dbReference type="SAM" id="MobiDB-lite"/>
    </source>
</evidence>
<comment type="caution">
    <text evidence="12">The sequence shown here is derived from an EMBL/GenBank/DDBJ whole genome shotgun (WGS) entry which is preliminary data.</text>
</comment>
<dbReference type="GO" id="GO:0015194">
    <property type="term" value="F:L-serine transmembrane transporter activity"/>
    <property type="evidence" value="ECO:0007669"/>
    <property type="project" value="TreeGrafter"/>
</dbReference>
<organism evidence="12 13">
    <name type="scientific">Chrysochromulina tobinii</name>
    <dbReference type="NCBI Taxonomy" id="1460289"/>
    <lineage>
        <taxon>Eukaryota</taxon>
        <taxon>Haptista</taxon>
        <taxon>Haptophyta</taxon>
        <taxon>Prymnesiophyceae</taxon>
        <taxon>Prymnesiales</taxon>
        <taxon>Chrysochromulinaceae</taxon>
        <taxon>Chrysochromulina</taxon>
    </lineage>
</organism>
<proteinExistence type="inferred from homology"/>
<evidence type="ECO:0000313" key="13">
    <source>
        <dbReference type="Proteomes" id="UP000037460"/>
    </source>
</evidence>
<feature type="domain" description="Amino acid transporter transmembrane" evidence="11">
    <location>
        <begin position="23"/>
        <end position="425"/>
    </location>
</feature>
<feature type="transmembrane region" description="Helical" evidence="10">
    <location>
        <begin position="47"/>
        <end position="75"/>
    </location>
</feature>
<evidence type="ECO:0000256" key="4">
    <source>
        <dbReference type="ARBA" id="ARBA00022554"/>
    </source>
</evidence>
<keyword evidence="5 10" id="KW-0812">Transmembrane</keyword>
<accession>A0A0M0JEA8</accession>
<dbReference type="OrthoDB" id="438545at2759"/>
<keyword evidence="3" id="KW-0813">Transport</keyword>
<evidence type="ECO:0000256" key="1">
    <source>
        <dbReference type="ARBA" id="ARBA00004128"/>
    </source>
</evidence>
<name>A0A0M0JEA8_9EUKA</name>
<sequence length="453" mass="48181">MSPTAKHERDTAPFLSTEGQPVKGSVEAGTAVLANTILGAGMLGLPFAFASCGFALGPLMLMLFATCSMSALILLSRCADKVGREQFPIFYDVASLAGNKLGLTNVGTVIDCFVAIKCLGVATSYLIVVGDSIPKALESFGVVGMLLNRTVWSLWALCIGGSLACMKDISSLKPFSLIALSCVLCIVFLITLFAFKVFDPCADHILPEDGPCRGKIELVTEPITIIRALPLFVFSYTCHQNIFEIGNDLHRAASDGKFVPDPQGKNPDKIIRIVFQAVGLAFCVYMVLGSAGYYTFGNLVTKNVLVSYPESYVVAVARIAISLVVTACYPLQAHPARKCLTTIVGVARGAQGTLLEDLKNPNTPEGEKLMRWITSFVILFTGCVAIAVHDLGLVLSVVGATGSTMISYIVPGASSFILLEGPQRWVGLALLCIGSVMMPVSLYLIFFGAGIGH</sequence>
<dbReference type="EMBL" id="JWZX01003065">
    <property type="protein sequence ID" value="KOO24697.1"/>
    <property type="molecule type" value="Genomic_DNA"/>
</dbReference>
<comment type="similarity">
    <text evidence="2">Belongs to the amino acid/polyamine transporter 2 family.</text>
</comment>
<dbReference type="PANTHER" id="PTHR22950:SF678">
    <property type="entry name" value="VACUOLAR AMINO ACID TRANSPORTER 5-RELATED"/>
    <property type="match status" value="1"/>
</dbReference>
<dbReference type="GO" id="GO:0005774">
    <property type="term" value="C:vacuolar membrane"/>
    <property type="evidence" value="ECO:0007669"/>
    <property type="project" value="UniProtKB-SubCell"/>
</dbReference>
<dbReference type="AlphaFoldDB" id="A0A0M0JEA8"/>
<evidence type="ECO:0000256" key="8">
    <source>
        <dbReference type="ARBA" id="ARBA00023136"/>
    </source>
</evidence>
<feature type="transmembrane region" description="Helical" evidence="10">
    <location>
        <begin position="311"/>
        <end position="331"/>
    </location>
</feature>
<dbReference type="GO" id="GO:0005302">
    <property type="term" value="F:L-tyrosine transmembrane transporter activity"/>
    <property type="evidence" value="ECO:0007669"/>
    <property type="project" value="TreeGrafter"/>
</dbReference>
<evidence type="ECO:0000256" key="2">
    <source>
        <dbReference type="ARBA" id="ARBA00008066"/>
    </source>
</evidence>
<evidence type="ECO:0000256" key="5">
    <source>
        <dbReference type="ARBA" id="ARBA00022692"/>
    </source>
</evidence>
<feature type="transmembrane region" description="Helical" evidence="10">
    <location>
        <begin position="273"/>
        <end position="296"/>
    </location>
</feature>
<feature type="transmembrane region" description="Helical" evidence="10">
    <location>
        <begin position="175"/>
        <end position="195"/>
    </location>
</feature>
<evidence type="ECO:0000256" key="6">
    <source>
        <dbReference type="ARBA" id="ARBA00022970"/>
    </source>
</evidence>